<feature type="domain" description="C2H2-type" evidence="12">
    <location>
        <begin position="87"/>
        <end position="117"/>
    </location>
</feature>
<dbReference type="InterPro" id="IPR036236">
    <property type="entry name" value="Znf_C2H2_sf"/>
</dbReference>
<name>A0ABD2XPY8_9HYME</name>
<keyword evidence="6" id="KW-0862">Zinc</keyword>
<dbReference type="Gene3D" id="3.30.160.60">
    <property type="entry name" value="Classic Zinc Finger"/>
    <property type="match status" value="1"/>
</dbReference>
<comment type="subcellular location">
    <subcellularLocation>
        <location evidence="1">Nucleus</location>
    </subcellularLocation>
</comment>
<evidence type="ECO:0000256" key="7">
    <source>
        <dbReference type="ARBA" id="ARBA00023015"/>
    </source>
</evidence>
<comment type="caution">
    <text evidence="13">The sequence shown here is derived from an EMBL/GenBank/DDBJ whole genome shotgun (WGS) entry which is preliminary data.</text>
</comment>
<keyword evidence="8" id="KW-0238">DNA-binding</keyword>
<evidence type="ECO:0000256" key="6">
    <source>
        <dbReference type="ARBA" id="ARBA00022833"/>
    </source>
</evidence>
<evidence type="ECO:0000256" key="4">
    <source>
        <dbReference type="ARBA" id="ARBA00022737"/>
    </source>
</evidence>
<gene>
    <name evidence="13" type="ORF">TKK_001036</name>
</gene>
<keyword evidence="7" id="KW-0805">Transcription regulation</keyword>
<evidence type="ECO:0000256" key="11">
    <source>
        <dbReference type="PROSITE-ProRule" id="PRU00042"/>
    </source>
</evidence>
<protein>
    <recommendedName>
        <fullName evidence="12">C2H2-type domain-containing protein</fullName>
    </recommendedName>
</protein>
<dbReference type="GO" id="GO:0008270">
    <property type="term" value="F:zinc ion binding"/>
    <property type="evidence" value="ECO:0007669"/>
    <property type="project" value="UniProtKB-KW"/>
</dbReference>
<keyword evidence="9" id="KW-0804">Transcription</keyword>
<evidence type="ECO:0000256" key="9">
    <source>
        <dbReference type="ARBA" id="ARBA00023163"/>
    </source>
</evidence>
<dbReference type="Proteomes" id="UP001627154">
    <property type="component" value="Unassembled WGS sequence"/>
</dbReference>
<evidence type="ECO:0000256" key="3">
    <source>
        <dbReference type="ARBA" id="ARBA00022723"/>
    </source>
</evidence>
<keyword evidence="14" id="KW-1185">Reference proteome</keyword>
<dbReference type="SMART" id="SM00355">
    <property type="entry name" value="ZnF_C2H2"/>
    <property type="match status" value="1"/>
</dbReference>
<comment type="similarity">
    <text evidence="2">Belongs to the krueppel C2H2-type zinc-finger protein family.</text>
</comment>
<keyword evidence="3" id="KW-0479">Metal-binding</keyword>
<dbReference type="EMBL" id="JBJJXI010000018">
    <property type="protein sequence ID" value="KAL3406924.1"/>
    <property type="molecule type" value="Genomic_DNA"/>
</dbReference>
<evidence type="ECO:0000256" key="2">
    <source>
        <dbReference type="ARBA" id="ARBA00006991"/>
    </source>
</evidence>
<dbReference type="PROSITE" id="PS50157">
    <property type="entry name" value="ZINC_FINGER_C2H2_2"/>
    <property type="match status" value="1"/>
</dbReference>
<evidence type="ECO:0000256" key="1">
    <source>
        <dbReference type="ARBA" id="ARBA00004123"/>
    </source>
</evidence>
<dbReference type="InterPro" id="IPR013087">
    <property type="entry name" value="Znf_C2H2_type"/>
</dbReference>
<dbReference type="GO" id="GO:0003677">
    <property type="term" value="F:DNA binding"/>
    <property type="evidence" value="ECO:0007669"/>
    <property type="project" value="UniProtKB-KW"/>
</dbReference>
<evidence type="ECO:0000256" key="10">
    <source>
        <dbReference type="ARBA" id="ARBA00023242"/>
    </source>
</evidence>
<proteinExistence type="inferred from homology"/>
<reference evidence="13 14" key="1">
    <citation type="journal article" date="2024" name="bioRxiv">
        <title>A reference genome for Trichogramma kaykai: A tiny desert-dwelling parasitoid wasp with competing sex-ratio distorters.</title>
        <authorList>
            <person name="Culotta J."/>
            <person name="Lindsey A.R."/>
        </authorList>
    </citation>
    <scope>NUCLEOTIDE SEQUENCE [LARGE SCALE GENOMIC DNA]</scope>
    <source>
        <strain evidence="13 14">KSX58</strain>
    </source>
</reference>
<evidence type="ECO:0000313" key="13">
    <source>
        <dbReference type="EMBL" id="KAL3406924.1"/>
    </source>
</evidence>
<dbReference type="FunFam" id="3.30.160.60:FF:001156">
    <property type="entry name" value="Zinc finger protein 407"/>
    <property type="match status" value="1"/>
</dbReference>
<dbReference type="PROSITE" id="PS00028">
    <property type="entry name" value="ZINC_FINGER_C2H2_1"/>
    <property type="match status" value="1"/>
</dbReference>
<accession>A0ABD2XPY8</accession>
<evidence type="ECO:0000259" key="12">
    <source>
        <dbReference type="PROSITE" id="PS50157"/>
    </source>
</evidence>
<dbReference type="GO" id="GO:0005634">
    <property type="term" value="C:nucleus"/>
    <property type="evidence" value="ECO:0007669"/>
    <property type="project" value="UniProtKB-SubCell"/>
</dbReference>
<dbReference type="AlphaFoldDB" id="A0ABD2XPY8"/>
<keyword evidence="4" id="KW-0677">Repeat</keyword>
<dbReference type="Pfam" id="PF00096">
    <property type="entry name" value="zf-C2H2"/>
    <property type="match status" value="1"/>
</dbReference>
<keyword evidence="10" id="KW-0539">Nucleus</keyword>
<sequence>MESQKDPVRYNIFCTCHDLFEAIVSSDMILFSSLKQEPIDTWPDVGNNYDFDSMNSCEVKNLGNVSIYKSSVLKVHINTVHVRSKPFECEICHKSFGRKYNLKNHVNVVHAMHVGMQ</sequence>
<keyword evidence="5 11" id="KW-0863">Zinc-finger</keyword>
<dbReference type="SUPFAM" id="SSF57667">
    <property type="entry name" value="beta-beta-alpha zinc fingers"/>
    <property type="match status" value="1"/>
</dbReference>
<evidence type="ECO:0000256" key="8">
    <source>
        <dbReference type="ARBA" id="ARBA00023125"/>
    </source>
</evidence>
<evidence type="ECO:0000313" key="14">
    <source>
        <dbReference type="Proteomes" id="UP001627154"/>
    </source>
</evidence>
<organism evidence="13 14">
    <name type="scientific">Trichogramma kaykai</name>
    <dbReference type="NCBI Taxonomy" id="54128"/>
    <lineage>
        <taxon>Eukaryota</taxon>
        <taxon>Metazoa</taxon>
        <taxon>Ecdysozoa</taxon>
        <taxon>Arthropoda</taxon>
        <taxon>Hexapoda</taxon>
        <taxon>Insecta</taxon>
        <taxon>Pterygota</taxon>
        <taxon>Neoptera</taxon>
        <taxon>Endopterygota</taxon>
        <taxon>Hymenoptera</taxon>
        <taxon>Apocrita</taxon>
        <taxon>Proctotrupomorpha</taxon>
        <taxon>Chalcidoidea</taxon>
        <taxon>Trichogrammatidae</taxon>
        <taxon>Trichogramma</taxon>
    </lineage>
</organism>
<evidence type="ECO:0000256" key="5">
    <source>
        <dbReference type="ARBA" id="ARBA00022771"/>
    </source>
</evidence>